<dbReference type="AlphaFoldDB" id="A0A0U1M0I2"/>
<organism evidence="2 3">
    <name type="scientific">Talaromyces islandicus</name>
    <name type="common">Penicillium islandicum</name>
    <dbReference type="NCBI Taxonomy" id="28573"/>
    <lineage>
        <taxon>Eukaryota</taxon>
        <taxon>Fungi</taxon>
        <taxon>Dikarya</taxon>
        <taxon>Ascomycota</taxon>
        <taxon>Pezizomycotina</taxon>
        <taxon>Eurotiomycetes</taxon>
        <taxon>Eurotiomycetidae</taxon>
        <taxon>Eurotiales</taxon>
        <taxon>Trichocomaceae</taxon>
        <taxon>Talaromyces</taxon>
        <taxon>Talaromyces sect. Islandici</taxon>
    </lineage>
</organism>
<dbReference type="Proteomes" id="UP000054383">
    <property type="component" value="Unassembled WGS sequence"/>
</dbReference>
<name>A0A0U1M0I2_TALIS</name>
<evidence type="ECO:0000313" key="2">
    <source>
        <dbReference type="EMBL" id="CRG88501.1"/>
    </source>
</evidence>
<evidence type="ECO:0000256" key="1">
    <source>
        <dbReference type="SAM" id="MobiDB-lite"/>
    </source>
</evidence>
<proteinExistence type="predicted"/>
<dbReference type="EMBL" id="CVMT01000004">
    <property type="protein sequence ID" value="CRG88501.1"/>
    <property type="molecule type" value="Genomic_DNA"/>
</dbReference>
<reference evidence="2 3" key="1">
    <citation type="submission" date="2015-04" db="EMBL/GenBank/DDBJ databases">
        <authorList>
            <person name="Syromyatnikov M.Y."/>
            <person name="Popov V.N."/>
        </authorList>
    </citation>
    <scope>NUCLEOTIDE SEQUENCE [LARGE SCALE GENOMIC DNA]</scope>
    <source>
        <strain evidence="2">WF-38-12</strain>
    </source>
</reference>
<accession>A0A0U1M0I2</accession>
<feature type="compositionally biased region" description="Low complexity" evidence="1">
    <location>
        <begin position="61"/>
        <end position="72"/>
    </location>
</feature>
<keyword evidence="3" id="KW-1185">Reference proteome</keyword>
<gene>
    <name evidence="2" type="ORF">PISL3812_05532</name>
</gene>
<sequence length="91" mass="10064">MSDLAPHHMSRSIFTFADSELRDPAKRLPIAAKGLGIRPAHAEFYEYLCREREPESEPESVSEPAPESVPEPEATRADEASLPEGSLLCSR</sequence>
<evidence type="ECO:0000313" key="3">
    <source>
        <dbReference type="Proteomes" id="UP000054383"/>
    </source>
</evidence>
<feature type="region of interest" description="Disordered" evidence="1">
    <location>
        <begin position="51"/>
        <end position="91"/>
    </location>
</feature>
<protein>
    <submittedName>
        <fullName evidence="2">Uncharacterized protein</fullName>
    </submittedName>
</protein>